<evidence type="ECO:0000313" key="2">
    <source>
        <dbReference type="Proteomes" id="UP000199502"/>
    </source>
</evidence>
<proteinExistence type="predicted"/>
<dbReference type="RefSeq" id="WP_281179904.1">
    <property type="nucleotide sequence ID" value="NZ_FMVT01000001.1"/>
</dbReference>
<dbReference type="Proteomes" id="UP000199502">
    <property type="component" value="Unassembled WGS sequence"/>
</dbReference>
<keyword evidence="2" id="KW-1185">Reference proteome</keyword>
<sequence>MRTLKVLAVVILAVAAGLAGYAYLGDMEPVRREVRTPLALESR</sequence>
<reference evidence="1 2" key="1">
    <citation type="submission" date="2016-10" db="EMBL/GenBank/DDBJ databases">
        <authorList>
            <person name="de Groot N.N."/>
        </authorList>
    </citation>
    <scope>NUCLEOTIDE SEQUENCE [LARGE SCALE GENOMIC DNA]</scope>
    <source>
        <strain evidence="1 2">CGMCC 1.8925</strain>
    </source>
</reference>
<dbReference type="STRING" id="336292.SAMN05660710_00452"/>
<gene>
    <name evidence="1" type="ORF">SAMN05660710_00452</name>
</gene>
<organism evidence="1 2">
    <name type="scientific">Paracoccus tibetensis</name>
    <dbReference type="NCBI Taxonomy" id="336292"/>
    <lineage>
        <taxon>Bacteria</taxon>
        <taxon>Pseudomonadati</taxon>
        <taxon>Pseudomonadota</taxon>
        <taxon>Alphaproteobacteria</taxon>
        <taxon>Rhodobacterales</taxon>
        <taxon>Paracoccaceae</taxon>
        <taxon>Paracoccus</taxon>
    </lineage>
</organism>
<protein>
    <submittedName>
        <fullName evidence="1">Uncharacterized protein</fullName>
    </submittedName>
</protein>
<evidence type="ECO:0000313" key="1">
    <source>
        <dbReference type="EMBL" id="SCX98667.1"/>
    </source>
</evidence>
<accession>A0A1G5C8K4</accession>
<dbReference type="AlphaFoldDB" id="A0A1G5C8K4"/>
<dbReference type="EMBL" id="FMVT01000001">
    <property type="protein sequence ID" value="SCX98667.1"/>
    <property type="molecule type" value="Genomic_DNA"/>
</dbReference>
<name>A0A1G5C8K4_9RHOB</name>